<feature type="compositionally biased region" description="Basic residues" evidence="1">
    <location>
        <begin position="96"/>
        <end position="119"/>
    </location>
</feature>
<dbReference type="EMBL" id="MN738937">
    <property type="protein sequence ID" value="QHT32393.1"/>
    <property type="molecule type" value="Genomic_DNA"/>
</dbReference>
<evidence type="ECO:0000313" key="2">
    <source>
        <dbReference type="EMBL" id="QHT32393.1"/>
    </source>
</evidence>
<sequence>MTIYNNIFHTGKRAVRRMSQYAAPKDPFANLEAAVNYINPLKMGGPTENFDTVKGQLTFCQEENTQLKDDVEQYKTQIKELKKSKKANTNKENKPRKSKKAKSKANKPRKPRKSAKAKANKAVTEANKPRKPRKKTNTALMGLND</sequence>
<feature type="region of interest" description="Disordered" evidence="1">
    <location>
        <begin position="80"/>
        <end position="145"/>
    </location>
</feature>
<evidence type="ECO:0000256" key="1">
    <source>
        <dbReference type="SAM" id="MobiDB-lite"/>
    </source>
</evidence>
<reference evidence="2" key="1">
    <citation type="journal article" date="2020" name="Nature">
        <title>Giant virus diversity and host interactions through global metagenomics.</title>
        <authorList>
            <person name="Schulz F."/>
            <person name="Roux S."/>
            <person name="Paez-Espino D."/>
            <person name="Jungbluth S."/>
            <person name="Walsh D.A."/>
            <person name="Denef V.J."/>
            <person name="McMahon K.D."/>
            <person name="Konstantinidis K.T."/>
            <person name="Eloe-Fadrosh E.A."/>
            <person name="Kyrpides N.C."/>
            <person name="Woyke T."/>
        </authorList>
    </citation>
    <scope>NUCLEOTIDE SEQUENCE</scope>
    <source>
        <strain evidence="2">GVMAG-M-3300009159-65</strain>
    </source>
</reference>
<organism evidence="2">
    <name type="scientific">viral metagenome</name>
    <dbReference type="NCBI Taxonomy" id="1070528"/>
    <lineage>
        <taxon>unclassified sequences</taxon>
        <taxon>metagenomes</taxon>
        <taxon>organismal metagenomes</taxon>
    </lineage>
</organism>
<accession>A0A6C0EV35</accession>
<name>A0A6C0EV35_9ZZZZ</name>
<proteinExistence type="predicted"/>
<protein>
    <submittedName>
        <fullName evidence="2">Uncharacterized protein</fullName>
    </submittedName>
</protein>
<dbReference type="AlphaFoldDB" id="A0A6C0EV35"/>